<reference evidence="19 20" key="1">
    <citation type="journal article" date="2015" name="Genome Announc.">
        <title>Next-Generation Whole-Genome Sequencing of Eight Strains of Bacillus cereus, Isolated from Food.</title>
        <authorList>
            <person name="Krawczyk A.O."/>
            <person name="de Jong A."/>
            <person name="Eijlander R.T."/>
            <person name="Berendsen E.M."/>
            <person name="Holsappel S."/>
            <person name="Wells-Bennik M.H."/>
            <person name="Kuipers O.P."/>
        </authorList>
    </citation>
    <scope>NUCLEOTIDE SEQUENCE [LARGE SCALE GENOMIC DNA]</scope>
    <source>
        <strain evidence="19 20">B4147</strain>
    </source>
</reference>
<dbReference type="Pfam" id="PF07478">
    <property type="entry name" value="Dala_Dala_lig_C"/>
    <property type="match status" value="1"/>
</dbReference>
<keyword evidence="10 14" id="KW-0133">Cell shape</keyword>
<evidence type="ECO:0000256" key="10">
    <source>
        <dbReference type="ARBA" id="ARBA00022960"/>
    </source>
</evidence>
<keyword evidence="8 17" id="KW-0067">ATP-binding</keyword>
<reference evidence="20" key="2">
    <citation type="submission" date="2015-04" db="EMBL/GenBank/DDBJ databases">
        <title>Draft Genome Sequences of Eight Spore-Forming Food Isolates of Bacillus cereus Genome sequencing.</title>
        <authorList>
            <person name="Krawcyk A.O."/>
            <person name="de Jong A."/>
            <person name="Eijlander R.T."/>
            <person name="Berendsen E.M."/>
            <person name="Holsappel S."/>
            <person name="Wells-Bennik M."/>
            <person name="Kuipers O.P."/>
        </authorList>
    </citation>
    <scope>NUCLEOTIDE SEQUENCE [LARGE SCALE GENOMIC DNA]</scope>
    <source>
        <strain evidence="20">B4147</strain>
    </source>
</reference>
<keyword evidence="7 17" id="KW-0547">Nucleotide-binding</keyword>
<dbReference type="InterPro" id="IPR005905">
    <property type="entry name" value="D_ala_D_ala"/>
</dbReference>
<dbReference type="GO" id="GO:0008360">
    <property type="term" value="P:regulation of cell shape"/>
    <property type="evidence" value="ECO:0007669"/>
    <property type="project" value="UniProtKB-KW"/>
</dbReference>
<feature type="binding site" evidence="16">
    <location>
        <position position="260"/>
    </location>
    <ligand>
        <name>Mg(2+)</name>
        <dbReference type="ChEBI" id="CHEBI:18420"/>
        <label>2</label>
    </ligand>
</feature>
<keyword evidence="5 14" id="KW-0436">Ligase</keyword>
<keyword evidence="13 14" id="KW-0961">Cell wall biogenesis/degradation</keyword>
<keyword evidence="4 14" id="KW-0963">Cytoplasm</keyword>
<evidence type="ECO:0000256" key="7">
    <source>
        <dbReference type="ARBA" id="ARBA00022741"/>
    </source>
</evidence>
<dbReference type="GO" id="GO:0005737">
    <property type="term" value="C:cytoplasm"/>
    <property type="evidence" value="ECO:0007669"/>
    <property type="project" value="UniProtKB-SubCell"/>
</dbReference>
<evidence type="ECO:0000256" key="16">
    <source>
        <dbReference type="PIRSR" id="PIRSR039102-3"/>
    </source>
</evidence>
<proteinExistence type="inferred from homology"/>
<protein>
    <recommendedName>
        <fullName evidence="14">D-alanine--D-alanine ligase</fullName>
        <ecNumber evidence="14">6.3.2.4</ecNumber>
    </recommendedName>
    <alternativeName>
        <fullName evidence="14">D-Ala-D-Ala ligase</fullName>
    </alternativeName>
    <alternativeName>
        <fullName evidence="14">D-alanylalanine synthetase</fullName>
    </alternativeName>
</protein>
<feature type="domain" description="ATP-grasp" evidence="18">
    <location>
        <begin position="99"/>
        <end position="293"/>
    </location>
</feature>
<dbReference type="NCBIfam" id="TIGR01205">
    <property type="entry name" value="D_ala_D_alaTIGR"/>
    <property type="match status" value="1"/>
</dbReference>
<dbReference type="PROSITE" id="PS00843">
    <property type="entry name" value="DALA_DALA_LIGASE_1"/>
    <property type="match status" value="1"/>
</dbReference>
<organism evidence="19 20">
    <name type="scientific">Bacillus wiedmannii</name>
    <dbReference type="NCBI Taxonomy" id="1890302"/>
    <lineage>
        <taxon>Bacteria</taxon>
        <taxon>Bacillati</taxon>
        <taxon>Bacillota</taxon>
        <taxon>Bacilli</taxon>
        <taxon>Bacillales</taxon>
        <taxon>Bacillaceae</taxon>
        <taxon>Bacillus</taxon>
        <taxon>Bacillus cereus group</taxon>
    </lineage>
</organism>
<dbReference type="FunFam" id="3.30.470.20:FF:000074">
    <property type="entry name" value="D-alanine--D-alanine ligase"/>
    <property type="match status" value="1"/>
</dbReference>
<evidence type="ECO:0000256" key="4">
    <source>
        <dbReference type="ARBA" id="ARBA00022490"/>
    </source>
</evidence>
<feature type="binding site" evidence="16">
    <location>
        <position position="260"/>
    </location>
    <ligand>
        <name>Mg(2+)</name>
        <dbReference type="ChEBI" id="CHEBI:18420"/>
        <label>1</label>
    </ligand>
</feature>
<comment type="pathway">
    <text evidence="14">Cell wall biogenesis; peptidoglycan biosynthesis.</text>
</comment>
<evidence type="ECO:0000313" key="19">
    <source>
        <dbReference type="EMBL" id="KKZ93018.1"/>
    </source>
</evidence>
<evidence type="ECO:0000256" key="1">
    <source>
        <dbReference type="ARBA" id="ARBA00001936"/>
    </source>
</evidence>
<evidence type="ECO:0000256" key="2">
    <source>
        <dbReference type="ARBA" id="ARBA00004496"/>
    </source>
</evidence>
<keyword evidence="11 14" id="KW-0573">Peptidoglycan synthesis</keyword>
<evidence type="ECO:0000256" key="14">
    <source>
        <dbReference type="HAMAP-Rule" id="MF_00047"/>
    </source>
</evidence>
<gene>
    <name evidence="14" type="primary">ddl</name>
    <name evidence="19" type="ORF">B4147_2254</name>
</gene>
<dbReference type="RefSeq" id="WP_046959519.1">
    <property type="nucleotide sequence ID" value="NZ_LCYN01000031.1"/>
</dbReference>
<dbReference type="PATRIC" id="fig|1396.433.peg.4980"/>
<evidence type="ECO:0000256" key="15">
    <source>
        <dbReference type="PIRSR" id="PIRSR039102-1"/>
    </source>
</evidence>
<keyword evidence="12 16" id="KW-0464">Manganese</keyword>
<evidence type="ECO:0000256" key="12">
    <source>
        <dbReference type="ARBA" id="ARBA00023211"/>
    </source>
</evidence>
<dbReference type="GO" id="GO:0009252">
    <property type="term" value="P:peptidoglycan biosynthetic process"/>
    <property type="evidence" value="ECO:0007669"/>
    <property type="project" value="UniProtKB-UniRule"/>
</dbReference>
<feature type="active site" evidence="15">
    <location>
        <position position="271"/>
    </location>
</feature>
<evidence type="ECO:0000313" key="20">
    <source>
        <dbReference type="Proteomes" id="UP000035350"/>
    </source>
</evidence>
<dbReference type="EC" id="6.3.2.4" evidence="14"/>
<comment type="similarity">
    <text evidence="3 14">Belongs to the D-alanine--D-alanine ligase family.</text>
</comment>
<dbReference type="EMBL" id="LCYN01000031">
    <property type="protein sequence ID" value="KKZ93018.1"/>
    <property type="molecule type" value="Genomic_DNA"/>
</dbReference>
<dbReference type="Gene3D" id="3.30.1490.20">
    <property type="entry name" value="ATP-grasp fold, A domain"/>
    <property type="match status" value="1"/>
</dbReference>
<evidence type="ECO:0000256" key="3">
    <source>
        <dbReference type="ARBA" id="ARBA00010871"/>
    </source>
</evidence>
<comment type="subcellular location">
    <subcellularLocation>
        <location evidence="2 14">Cytoplasm</location>
    </subcellularLocation>
</comment>
<dbReference type="GO" id="GO:0005524">
    <property type="term" value="F:ATP binding"/>
    <property type="evidence" value="ECO:0007669"/>
    <property type="project" value="UniProtKB-UniRule"/>
</dbReference>
<dbReference type="InterPro" id="IPR011127">
    <property type="entry name" value="Dala_Dala_lig_N"/>
</dbReference>
<dbReference type="PIRSF" id="PIRSF039102">
    <property type="entry name" value="Ddl/VanB"/>
    <property type="match status" value="1"/>
</dbReference>
<feature type="binding site" evidence="16">
    <location>
        <position position="248"/>
    </location>
    <ligand>
        <name>Mg(2+)</name>
        <dbReference type="ChEBI" id="CHEBI:18420"/>
        <label>1</label>
    </ligand>
</feature>
<feature type="binding site" evidence="16">
    <location>
        <position position="262"/>
    </location>
    <ligand>
        <name>Mg(2+)</name>
        <dbReference type="ChEBI" id="CHEBI:18420"/>
        <label>2</label>
    </ligand>
</feature>
<feature type="active site" evidence="15">
    <location>
        <position position="142"/>
    </location>
</feature>
<dbReference type="GO" id="GO:0071555">
    <property type="term" value="P:cell wall organization"/>
    <property type="evidence" value="ECO:0007669"/>
    <property type="project" value="UniProtKB-KW"/>
</dbReference>
<keyword evidence="9 16" id="KW-0460">Magnesium</keyword>
<dbReference type="SMART" id="SM01209">
    <property type="entry name" value="GARS_A"/>
    <property type="match status" value="1"/>
</dbReference>
<dbReference type="PANTHER" id="PTHR23132:SF23">
    <property type="entry name" value="D-ALANINE--D-ALANINE LIGASE B"/>
    <property type="match status" value="1"/>
</dbReference>
<feature type="active site" evidence="15">
    <location>
        <position position="13"/>
    </location>
</feature>
<comment type="catalytic activity">
    <reaction evidence="14">
        <text>2 D-alanine + ATP = D-alanyl-D-alanine + ADP + phosphate + H(+)</text>
        <dbReference type="Rhea" id="RHEA:11224"/>
        <dbReference type="ChEBI" id="CHEBI:15378"/>
        <dbReference type="ChEBI" id="CHEBI:30616"/>
        <dbReference type="ChEBI" id="CHEBI:43474"/>
        <dbReference type="ChEBI" id="CHEBI:57416"/>
        <dbReference type="ChEBI" id="CHEBI:57822"/>
        <dbReference type="ChEBI" id="CHEBI:456216"/>
        <dbReference type="EC" id="6.3.2.4"/>
    </reaction>
</comment>
<dbReference type="GO" id="GO:0008716">
    <property type="term" value="F:D-alanine-D-alanine ligase activity"/>
    <property type="evidence" value="ECO:0007669"/>
    <property type="project" value="UniProtKB-UniRule"/>
</dbReference>
<dbReference type="InterPro" id="IPR011761">
    <property type="entry name" value="ATP-grasp"/>
</dbReference>
<name>A0A0G8BZL2_9BACI</name>
<evidence type="ECO:0000256" key="13">
    <source>
        <dbReference type="ARBA" id="ARBA00023316"/>
    </source>
</evidence>
<dbReference type="Proteomes" id="UP000035350">
    <property type="component" value="Unassembled WGS sequence"/>
</dbReference>
<dbReference type="AlphaFoldDB" id="A0A0G8BZL2"/>
<dbReference type="InterPro" id="IPR016185">
    <property type="entry name" value="PreATP-grasp_dom_sf"/>
</dbReference>
<dbReference type="PROSITE" id="PS50975">
    <property type="entry name" value="ATP_GRASP"/>
    <property type="match status" value="1"/>
</dbReference>
<dbReference type="Pfam" id="PF01820">
    <property type="entry name" value="Dala_Dala_lig_N"/>
    <property type="match status" value="1"/>
</dbReference>
<accession>A0A0G8BZL2</accession>
<dbReference type="Gene3D" id="3.30.470.20">
    <property type="entry name" value="ATP-grasp fold, B domain"/>
    <property type="match status" value="1"/>
</dbReference>
<comment type="caution">
    <text evidence="19">The sequence shown here is derived from an EMBL/GenBank/DDBJ whole genome shotgun (WGS) entry which is preliminary data.</text>
</comment>
<evidence type="ECO:0000259" key="18">
    <source>
        <dbReference type="PROSITE" id="PS50975"/>
    </source>
</evidence>
<evidence type="ECO:0000256" key="6">
    <source>
        <dbReference type="ARBA" id="ARBA00022723"/>
    </source>
</evidence>
<dbReference type="PROSITE" id="PS00844">
    <property type="entry name" value="DALA_DALA_LIGASE_2"/>
    <property type="match status" value="1"/>
</dbReference>
<evidence type="ECO:0000256" key="9">
    <source>
        <dbReference type="ARBA" id="ARBA00022842"/>
    </source>
</evidence>
<keyword evidence="6 16" id="KW-0479">Metal-binding</keyword>
<dbReference type="PANTHER" id="PTHR23132">
    <property type="entry name" value="D-ALANINE--D-ALANINE LIGASE"/>
    <property type="match status" value="1"/>
</dbReference>
<dbReference type="InterPro" id="IPR011095">
    <property type="entry name" value="Dala_Dala_lig_C"/>
</dbReference>
<dbReference type="InterPro" id="IPR000291">
    <property type="entry name" value="D-Ala_lig_Van_CS"/>
</dbReference>
<comment type="function">
    <text evidence="14">Cell wall formation.</text>
</comment>
<evidence type="ECO:0000256" key="17">
    <source>
        <dbReference type="PROSITE-ProRule" id="PRU00409"/>
    </source>
</evidence>
<dbReference type="HAMAP" id="MF_00047">
    <property type="entry name" value="Dala_Dala_lig"/>
    <property type="match status" value="1"/>
</dbReference>
<sequence length="304" mass="33713">MRIGVIMGGVSSEKQVSIMTGNEMIANLDKNKYEIVPITLNEKMDLIEKAKDIDFALLALHGKYGEDGTVQGTLESLGIPYSGSNMLSSGICMDKNISKKILRYEGIETPDWIELTKMADLNLDELEKLGFPLVVKPNSGGSSVGVKIVYDKDELISMLETVFEWDSEVVIEKYIKGDEITCSIFDGKQLPIISIRHAAEFFDYNAKYDDVSTIEEVIELPAELKEHVNKASLACYKALKCSVYARVDMMVKDGIPYVMEVNTLPGMTQASLLPKSADAAGIHYSKLLDMIIETSLKARKEEGF</sequence>
<dbReference type="NCBIfam" id="NF002378">
    <property type="entry name" value="PRK01372.1"/>
    <property type="match status" value="1"/>
</dbReference>
<dbReference type="SUPFAM" id="SSF52440">
    <property type="entry name" value="PreATP-grasp domain"/>
    <property type="match status" value="1"/>
</dbReference>
<dbReference type="FunFam" id="3.40.50.20:FF:000031">
    <property type="entry name" value="D-alanine--D-alanine ligase"/>
    <property type="match status" value="1"/>
</dbReference>
<evidence type="ECO:0000256" key="8">
    <source>
        <dbReference type="ARBA" id="ARBA00022840"/>
    </source>
</evidence>
<evidence type="ECO:0000256" key="5">
    <source>
        <dbReference type="ARBA" id="ARBA00022598"/>
    </source>
</evidence>
<dbReference type="InterPro" id="IPR013815">
    <property type="entry name" value="ATP_grasp_subdomain_1"/>
</dbReference>
<comment type="cofactor">
    <cofactor evidence="16">
        <name>Mg(2+)</name>
        <dbReference type="ChEBI" id="CHEBI:18420"/>
    </cofactor>
    <cofactor evidence="16">
        <name>Mn(2+)</name>
        <dbReference type="ChEBI" id="CHEBI:29035"/>
    </cofactor>
    <text evidence="16">Binds 2 magnesium or manganese ions per subunit.</text>
</comment>
<dbReference type="GO" id="GO:0046872">
    <property type="term" value="F:metal ion binding"/>
    <property type="evidence" value="ECO:0007669"/>
    <property type="project" value="UniProtKB-KW"/>
</dbReference>
<dbReference type="Gene3D" id="3.40.50.20">
    <property type="match status" value="1"/>
</dbReference>
<dbReference type="UniPathway" id="UPA00219"/>
<dbReference type="SUPFAM" id="SSF56059">
    <property type="entry name" value="Glutathione synthetase ATP-binding domain-like"/>
    <property type="match status" value="1"/>
</dbReference>
<comment type="cofactor">
    <cofactor evidence="1">
        <name>Mn(2+)</name>
        <dbReference type="ChEBI" id="CHEBI:29035"/>
    </cofactor>
</comment>
<evidence type="ECO:0000256" key="11">
    <source>
        <dbReference type="ARBA" id="ARBA00022984"/>
    </source>
</evidence>